<name>A0A6F8XRE7_9ACTN</name>
<protein>
    <recommendedName>
        <fullName evidence="1">Dynamin N-terminal domain-containing protein</fullName>
    </recommendedName>
</protein>
<dbReference type="Proteomes" id="UP000502508">
    <property type="component" value="Chromosome"/>
</dbReference>
<dbReference type="InterPro" id="IPR027417">
    <property type="entry name" value="P-loop_NTPase"/>
</dbReference>
<accession>A0A6F8XRE7</accession>
<keyword evidence="3" id="KW-1185">Reference proteome</keyword>
<dbReference type="InterPro" id="IPR045063">
    <property type="entry name" value="Dynamin_N"/>
</dbReference>
<proteinExistence type="predicted"/>
<dbReference type="Gene3D" id="3.40.50.300">
    <property type="entry name" value="P-loop containing nucleotide triphosphate hydrolases"/>
    <property type="match status" value="1"/>
</dbReference>
<evidence type="ECO:0000313" key="2">
    <source>
        <dbReference type="EMBL" id="BCB76403.1"/>
    </source>
</evidence>
<dbReference type="EMBL" id="AP022870">
    <property type="protein sequence ID" value="BCB76403.1"/>
    <property type="molecule type" value="Genomic_DNA"/>
</dbReference>
<dbReference type="InterPro" id="IPR051943">
    <property type="entry name" value="TRAFAC_Dynamin-like_GTPase"/>
</dbReference>
<dbReference type="SUPFAM" id="SSF52540">
    <property type="entry name" value="P-loop containing nucleoside triphosphate hydrolases"/>
    <property type="match status" value="1"/>
</dbReference>
<dbReference type="AlphaFoldDB" id="A0A6F8XRE7"/>
<dbReference type="Pfam" id="PF00350">
    <property type="entry name" value="Dynamin_N"/>
    <property type="match status" value="1"/>
</dbReference>
<dbReference type="PANTHER" id="PTHR43681:SF1">
    <property type="entry name" value="SARCALUMENIN"/>
    <property type="match status" value="1"/>
</dbReference>
<sequence length="211" mass="22510">MTDDGYGRGVGGAGGGRLLDEVRTLLKWASAEISDPTLRDRLAEARRRIDEPLRVAIAGKIKAGKSTLLNALVGEELAATDAGECTRIVTWYADGPTYAVTAHLRDGAAEQRPFQRVAGAVQISLGRPAEEVDHLEVRVPSARLRRHTLIDTPGIASLSTDVSLRTIAFLQSEGSGPPRPTRWSTCCATCTAVTCGSSSPFTATAWRTAPR</sequence>
<organism evidence="2 3">
    <name type="scientific">Phytohabitans flavus</name>
    <dbReference type="NCBI Taxonomy" id="1076124"/>
    <lineage>
        <taxon>Bacteria</taxon>
        <taxon>Bacillati</taxon>
        <taxon>Actinomycetota</taxon>
        <taxon>Actinomycetes</taxon>
        <taxon>Micromonosporales</taxon>
        <taxon>Micromonosporaceae</taxon>
    </lineage>
</organism>
<dbReference type="PANTHER" id="PTHR43681">
    <property type="entry name" value="TRANSMEMBRANE GTPASE FZO"/>
    <property type="match status" value="1"/>
</dbReference>
<feature type="domain" description="Dynamin N-terminal" evidence="1">
    <location>
        <begin position="55"/>
        <end position="158"/>
    </location>
</feature>
<dbReference type="KEGG" id="pfla:Pflav_028130"/>
<reference evidence="2 3" key="2">
    <citation type="submission" date="2020-03" db="EMBL/GenBank/DDBJ databases">
        <authorList>
            <person name="Ichikawa N."/>
            <person name="Kimura A."/>
            <person name="Kitahashi Y."/>
            <person name="Uohara A."/>
        </authorList>
    </citation>
    <scope>NUCLEOTIDE SEQUENCE [LARGE SCALE GENOMIC DNA]</scope>
    <source>
        <strain evidence="2 3">NBRC 107702</strain>
    </source>
</reference>
<gene>
    <name evidence="2" type="ORF">Pflav_028130</name>
</gene>
<reference evidence="2 3" key="1">
    <citation type="submission" date="2020-03" db="EMBL/GenBank/DDBJ databases">
        <title>Whole genome shotgun sequence of Phytohabitans flavus NBRC 107702.</title>
        <authorList>
            <person name="Komaki H."/>
            <person name="Tamura T."/>
        </authorList>
    </citation>
    <scope>NUCLEOTIDE SEQUENCE [LARGE SCALE GENOMIC DNA]</scope>
    <source>
        <strain evidence="2 3">NBRC 107702</strain>
    </source>
</reference>
<evidence type="ECO:0000313" key="3">
    <source>
        <dbReference type="Proteomes" id="UP000502508"/>
    </source>
</evidence>
<evidence type="ECO:0000259" key="1">
    <source>
        <dbReference type="Pfam" id="PF00350"/>
    </source>
</evidence>